<accession>A0A0G4EAX5</accession>
<sequence length="647" mass="69917">MPPEVTPPHPSTPARAAAVRVPLPPPSPVPIHFPGRDTTGRPVAGPSRPPPPPPGFGSSPSSSQDTEEDPNVIRRRMLEAEGAVDSLRQEVRALQTSYDKQTEDLNKLLNENLSLRQMDLSAGQVPRLLEENRALQQQIDGQAAQLEALRKENSDLRSHREKGEAQFSGLLTENFNLRMAEQTWAVRRSHLEAQLENEKRQRQQLQEENEKLEGRWEELQRATWALASEKEQLERRLDQYSRTLQDMRQQADTRAQEPPPPPPLTAVSPGLTPIPSPLPSPSRVSVLPSQAGDLFYGLGRTGTSPPPPPFPAYGRVPLAGGLRSPGAALGFAVPSTERKLSGNVAKLNVFLLNVCKVRKKQQPMRWQILSNDDEKHPLFRAVVEFPPLPGVSPIEGDWQPNKMQAKEDASLRALEFLESVRTHIGAFTSPPSQAATPSPQRPSAPLEQPAPPPGPPPSYSFAAQPGPPTPAPVPPLTTPTQPPPPPHAHPLGVGFPFASIPKSLATLASLLTGPSTRTEEGAMGPLGGPSLPEGMMQGPSQASTGTATPSFEWSYFATQPPFSRSATSTSWSPGRGQRPGPLHPRGPSSAPRPVSVPPSPPLTPSDRATSSFPTPPSGQRPGDCLEEESSDEDEQLQQQQQSGEEGT</sequence>
<keyword evidence="3" id="KW-1185">Reference proteome</keyword>
<feature type="compositionally biased region" description="Low complexity" evidence="1">
    <location>
        <begin position="12"/>
        <end position="21"/>
    </location>
</feature>
<feature type="region of interest" description="Disordered" evidence="1">
    <location>
        <begin position="1"/>
        <end position="71"/>
    </location>
</feature>
<evidence type="ECO:0000256" key="1">
    <source>
        <dbReference type="SAM" id="MobiDB-lite"/>
    </source>
</evidence>
<feature type="compositionally biased region" description="Acidic residues" evidence="1">
    <location>
        <begin position="624"/>
        <end position="635"/>
    </location>
</feature>
<protein>
    <submittedName>
        <fullName evidence="2">Uncharacterized protein</fullName>
    </submittedName>
</protein>
<feature type="region of interest" description="Disordered" evidence="1">
    <location>
        <begin position="427"/>
        <end position="497"/>
    </location>
</feature>
<reference evidence="2 3" key="1">
    <citation type="submission" date="2014-11" db="EMBL/GenBank/DDBJ databases">
        <authorList>
            <person name="Zhu J."/>
            <person name="Qi W."/>
            <person name="Song R."/>
        </authorList>
    </citation>
    <scope>NUCLEOTIDE SEQUENCE [LARGE SCALE GENOMIC DNA]</scope>
</reference>
<feature type="compositionally biased region" description="Pro residues" evidence="1">
    <location>
        <begin position="1"/>
        <end position="11"/>
    </location>
</feature>
<dbReference type="InParanoid" id="A0A0G4EAX5"/>
<feature type="compositionally biased region" description="Pro residues" evidence="1">
    <location>
        <begin position="448"/>
        <end position="458"/>
    </location>
</feature>
<feature type="compositionally biased region" description="Pro residues" evidence="1">
    <location>
        <begin position="22"/>
        <end position="31"/>
    </location>
</feature>
<feature type="compositionally biased region" description="Pro residues" evidence="1">
    <location>
        <begin position="465"/>
        <end position="488"/>
    </location>
</feature>
<dbReference type="EMBL" id="CDMY01000077">
    <property type="protein sequence ID" value="CEL92439.1"/>
    <property type="molecule type" value="Genomic_DNA"/>
</dbReference>
<feature type="compositionally biased region" description="Low complexity" evidence="1">
    <location>
        <begin position="427"/>
        <end position="447"/>
    </location>
</feature>
<feature type="compositionally biased region" description="Low complexity" evidence="1">
    <location>
        <begin position="636"/>
        <end position="647"/>
    </location>
</feature>
<name>A0A0G4EAX5_VITBC</name>
<feature type="region of interest" description="Disordered" evidence="1">
    <location>
        <begin position="246"/>
        <end position="285"/>
    </location>
</feature>
<feature type="compositionally biased region" description="Pro residues" evidence="1">
    <location>
        <begin position="594"/>
        <end position="603"/>
    </location>
</feature>
<dbReference type="STRING" id="1169540.A0A0G4EAX5"/>
<dbReference type="Gene3D" id="1.20.5.340">
    <property type="match status" value="1"/>
</dbReference>
<gene>
    <name evidence="2" type="ORF">Vbra_3545</name>
</gene>
<evidence type="ECO:0000313" key="2">
    <source>
        <dbReference type="EMBL" id="CEL92439.1"/>
    </source>
</evidence>
<dbReference type="Proteomes" id="UP000041254">
    <property type="component" value="Unassembled WGS sequence"/>
</dbReference>
<organism evidence="2 3">
    <name type="scientific">Vitrella brassicaformis (strain CCMP3155)</name>
    <dbReference type="NCBI Taxonomy" id="1169540"/>
    <lineage>
        <taxon>Eukaryota</taxon>
        <taxon>Sar</taxon>
        <taxon>Alveolata</taxon>
        <taxon>Colpodellida</taxon>
        <taxon>Vitrellaceae</taxon>
        <taxon>Vitrella</taxon>
    </lineage>
</organism>
<proteinExistence type="predicted"/>
<dbReference type="PANTHER" id="PTHR45615:SF80">
    <property type="entry name" value="GRIP DOMAIN-CONTAINING PROTEIN"/>
    <property type="match status" value="1"/>
</dbReference>
<dbReference type="AlphaFoldDB" id="A0A0G4EAX5"/>
<dbReference type="PANTHER" id="PTHR45615">
    <property type="entry name" value="MYOSIN HEAVY CHAIN, NON-MUSCLE"/>
    <property type="match status" value="1"/>
</dbReference>
<feature type="compositionally biased region" description="Polar residues" evidence="1">
    <location>
        <begin position="538"/>
        <end position="572"/>
    </location>
</feature>
<evidence type="ECO:0000313" key="3">
    <source>
        <dbReference type="Proteomes" id="UP000041254"/>
    </source>
</evidence>
<feature type="region of interest" description="Disordered" evidence="1">
    <location>
        <begin position="510"/>
        <end position="647"/>
    </location>
</feature>
<dbReference type="VEuPathDB" id="CryptoDB:Vbra_3545"/>